<keyword evidence="5" id="KW-0325">Glycoprotein</keyword>
<dbReference type="InterPro" id="IPR017850">
    <property type="entry name" value="Alkaline_phosphatase_core_sf"/>
</dbReference>
<evidence type="ECO:0000256" key="2">
    <source>
        <dbReference type="ARBA" id="ARBA00022729"/>
    </source>
</evidence>
<dbReference type="VEuPathDB" id="CryptoDB:Vbra_21917"/>
<comment type="similarity">
    <text evidence="1">Belongs to the sulfatase family.</text>
</comment>
<keyword evidence="4" id="KW-1015">Disulfide bond</keyword>
<gene>
    <name evidence="8" type="ORF">Vbra_21917</name>
</gene>
<feature type="domain" description="LamG-like jellyroll fold" evidence="7">
    <location>
        <begin position="773"/>
        <end position="916"/>
    </location>
</feature>
<reference evidence="8 9" key="1">
    <citation type="submission" date="2014-11" db="EMBL/GenBank/DDBJ databases">
        <authorList>
            <person name="Zhu J."/>
            <person name="Qi W."/>
            <person name="Song R."/>
        </authorList>
    </citation>
    <scope>NUCLEOTIDE SEQUENCE [LARGE SCALE GENOMIC DNA]</scope>
</reference>
<dbReference type="OrthoDB" id="436918at2759"/>
<keyword evidence="9" id="KW-1185">Reference proteome</keyword>
<dbReference type="PhylomeDB" id="A0A0G4G337"/>
<dbReference type="STRING" id="1169540.A0A0G4G337"/>
<evidence type="ECO:0000259" key="7">
    <source>
        <dbReference type="SMART" id="SM00560"/>
    </source>
</evidence>
<evidence type="ECO:0000256" key="6">
    <source>
        <dbReference type="SAM" id="SignalP"/>
    </source>
</evidence>
<dbReference type="InterPro" id="IPR024607">
    <property type="entry name" value="Sulfatase_CS"/>
</dbReference>
<dbReference type="InParanoid" id="A0A0G4G337"/>
<organism evidence="8 9">
    <name type="scientific">Vitrella brassicaformis (strain CCMP3155)</name>
    <dbReference type="NCBI Taxonomy" id="1169540"/>
    <lineage>
        <taxon>Eukaryota</taxon>
        <taxon>Sar</taxon>
        <taxon>Alveolata</taxon>
        <taxon>Colpodellida</taxon>
        <taxon>Vitrellaceae</taxon>
        <taxon>Vitrella</taxon>
    </lineage>
</organism>
<dbReference type="SMART" id="SM00560">
    <property type="entry name" value="LamGL"/>
    <property type="match status" value="1"/>
</dbReference>
<feature type="chain" id="PRO_5005189602" description="LamG-like jellyroll fold domain-containing protein" evidence="6">
    <location>
        <begin position="30"/>
        <end position="929"/>
    </location>
</feature>
<dbReference type="PROSITE" id="PS00149">
    <property type="entry name" value="SULFATASE_2"/>
    <property type="match status" value="1"/>
</dbReference>
<dbReference type="EMBL" id="CDMY01000554">
    <property type="protein sequence ID" value="CEM22658.1"/>
    <property type="molecule type" value="Genomic_DNA"/>
</dbReference>
<dbReference type="AlphaFoldDB" id="A0A0G4G337"/>
<dbReference type="Proteomes" id="UP000041254">
    <property type="component" value="Unassembled WGS sequence"/>
</dbReference>
<evidence type="ECO:0000313" key="9">
    <source>
        <dbReference type="Proteomes" id="UP000041254"/>
    </source>
</evidence>
<dbReference type="SUPFAM" id="SSF49899">
    <property type="entry name" value="Concanavalin A-like lectins/glucanases"/>
    <property type="match status" value="2"/>
</dbReference>
<dbReference type="Gene3D" id="2.60.120.200">
    <property type="match status" value="2"/>
</dbReference>
<evidence type="ECO:0000256" key="4">
    <source>
        <dbReference type="ARBA" id="ARBA00023157"/>
    </source>
</evidence>
<keyword evidence="2 6" id="KW-0732">Signal</keyword>
<accession>A0A0G4G337</accession>
<protein>
    <recommendedName>
        <fullName evidence="7">LamG-like jellyroll fold domain-containing protein</fullName>
    </recommendedName>
</protein>
<dbReference type="InterPro" id="IPR013320">
    <property type="entry name" value="ConA-like_dom_sf"/>
</dbReference>
<dbReference type="Gene3D" id="3.40.720.10">
    <property type="entry name" value="Alkaline Phosphatase, subunit A"/>
    <property type="match status" value="1"/>
</dbReference>
<dbReference type="Pfam" id="PF00884">
    <property type="entry name" value="Sulfatase"/>
    <property type="match status" value="1"/>
</dbReference>
<dbReference type="PANTHER" id="PTHR43108:SF6">
    <property type="entry name" value="N-SULPHOGLUCOSAMINE SULPHOHYDROLASE"/>
    <property type="match status" value="1"/>
</dbReference>
<dbReference type="SUPFAM" id="SSF53649">
    <property type="entry name" value="Alkaline phosphatase-like"/>
    <property type="match status" value="1"/>
</dbReference>
<name>A0A0G4G337_VITBC</name>
<dbReference type="PANTHER" id="PTHR43108">
    <property type="entry name" value="N-ACETYLGLUCOSAMINE-6-SULFATASE FAMILY MEMBER"/>
    <property type="match status" value="1"/>
</dbReference>
<dbReference type="GO" id="GO:0016787">
    <property type="term" value="F:hydrolase activity"/>
    <property type="evidence" value="ECO:0007669"/>
    <property type="project" value="UniProtKB-KW"/>
</dbReference>
<evidence type="ECO:0000256" key="5">
    <source>
        <dbReference type="ARBA" id="ARBA00023180"/>
    </source>
</evidence>
<dbReference type="Pfam" id="PF13385">
    <property type="entry name" value="Laminin_G_3"/>
    <property type="match status" value="1"/>
</dbReference>
<proteinExistence type="inferred from homology"/>
<keyword evidence="3" id="KW-0378">Hydrolase</keyword>
<evidence type="ECO:0000256" key="1">
    <source>
        <dbReference type="ARBA" id="ARBA00008779"/>
    </source>
</evidence>
<dbReference type="InterPro" id="IPR000917">
    <property type="entry name" value="Sulfatase_N"/>
</dbReference>
<dbReference type="InterPro" id="IPR006558">
    <property type="entry name" value="LamG-like"/>
</dbReference>
<evidence type="ECO:0000256" key="3">
    <source>
        <dbReference type="ARBA" id="ARBA00022801"/>
    </source>
</evidence>
<evidence type="ECO:0000313" key="8">
    <source>
        <dbReference type="EMBL" id="CEM22658.1"/>
    </source>
</evidence>
<sequence>MASRRRPRAAPLLRLLLLAPALFSTCVCGRKRPNFVLMFSDDQQDDAIGFVQREHDKMGKAVLYPFFRDQTPAMDRIAEEGFWFRNAYVQTSLCSPSRASILTGQYSHITGVIDNESIYPADRLNFADRLRFVGYHTAYIGKWHMGEQLIRPGFDYAASYLGQGIYQNEPFTINGKHEVGSEGYVDDIATDYAIDYLKKRAKSDQPFAMILGFKAPHEPREPPERLENLYKDAEMPEPANWFKRPFQGKRVVHFPQAEKVKYFQLLKAVDENVGRVLKTLHNLNMTDDTMVMYYSDNGYFLGSHSLNDKRLAYEEGIRIPFLLRYPRLGGGLKPIMNTILNVDIAPTILDFAGAPIPPEMNGRSFKQLLTGEADPADLWRTGFLYSYFFVQQFWGVPEVHAWREDGINGTRAAKLVIYPRDIPDRTRARSLPRSQLFLLDKDPLEMRNQIDNPDYRELKQELMEKLKMAWFTEGVMDRMVFVRGMPLKLLPMAMSQWNFNFGAADDFFFKNRGRLKGTAEIDTHDIPFEGSGDLVLDGKGYMDISHRSLQKGGDHHRAVAMDIMPDAIGHTQMLYSEGGRMNGFAMRLHGRSLQAVATHEGKMVTVSARFSSTDYTPVGFRWHGNDGQGLLSLFIHGKMVGEKKTKYATVKRHFSPATIGAWATESAFGDKADAGTRGGFFRGRIDNVRIFDGPSEATPYRGYANYEDMAAMGGITSHWSLHGHTRDLLGVADAHAEGGPAVAISRQGHRAFTLNGQTQEISIPSDVIMRGFSAMSLTLWFRPDRLKGVQYLYEEGGPETGLALQLVGSDLRAVMTNHNKKTIAEGPLPSEEPGNWHHGVFTFGHKKMSLYVDGRLLASEKVSYGRLPDHGDYGALGGVAGSGAAGLPAEETTLRTGFFQGALEDVTLYDHTLTINQIVDLYLNSRSGL</sequence>
<dbReference type="PROSITE" id="PS00523">
    <property type="entry name" value="SULFATASE_1"/>
    <property type="match status" value="1"/>
</dbReference>
<feature type="signal peptide" evidence="6">
    <location>
        <begin position="1"/>
        <end position="29"/>
    </location>
</feature>